<accession>F0SAF2</accession>
<name>F0SAF2_PSESL</name>
<dbReference type="STRING" id="762903.Pedsa_0957"/>
<gene>
    <name evidence="1" type="ordered locus">Pedsa_0957</name>
</gene>
<keyword evidence="2" id="KW-1185">Reference proteome</keyword>
<dbReference type="RefSeq" id="WP_013632029.1">
    <property type="nucleotide sequence ID" value="NC_015177.1"/>
</dbReference>
<reference evidence="2" key="2">
    <citation type="submission" date="2011-02" db="EMBL/GenBank/DDBJ databases">
        <title>The complete genome of Pedobacter saltans DSM 12145.</title>
        <authorList>
            <consortium name="US DOE Joint Genome Institute (JGI-PGF)"/>
            <person name="Lucas S."/>
            <person name="Copeland A."/>
            <person name="Lapidus A."/>
            <person name="Bruce D."/>
            <person name="Goodwin L."/>
            <person name="Pitluck S."/>
            <person name="Kyrpides N."/>
            <person name="Mavromatis K."/>
            <person name="Pagani I."/>
            <person name="Ivanova N."/>
            <person name="Ovchinnikova G."/>
            <person name="Lu M."/>
            <person name="Detter J.C."/>
            <person name="Han C."/>
            <person name="Land M."/>
            <person name="Hauser L."/>
            <person name="Markowitz V."/>
            <person name="Cheng J.-F."/>
            <person name="Hugenholtz P."/>
            <person name="Woyke T."/>
            <person name="Wu D."/>
            <person name="Tindall B."/>
            <person name="Pomrenke H.G."/>
            <person name="Brambilla E."/>
            <person name="Klenk H.-P."/>
            <person name="Eisen J.A."/>
        </authorList>
    </citation>
    <scope>NUCLEOTIDE SEQUENCE [LARGE SCALE GENOMIC DNA]</scope>
    <source>
        <strain evidence="2">ATCC 51119 / DSM 12145 / JCM 21818 / LMG 10337 / NBRC 100064 / NCIMB 13643</strain>
    </source>
</reference>
<evidence type="ECO:0008006" key="3">
    <source>
        <dbReference type="Google" id="ProtNLM"/>
    </source>
</evidence>
<evidence type="ECO:0000313" key="2">
    <source>
        <dbReference type="Proteomes" id="UP000000310"/>
    </source>
</evidence>
<evidence type="ECO:0000313" key="1">
    <source>
        <dbReference type="EMBL" id="ADY51529.1"/>
    </source>
</evidence>
<dbReference type="KEGG" id="psn:Pedsa_0957"/>
<dbReference type="EMBL" id="CP002545">
    <property type="protein sequence ID" value="ADY51529.1"/>
    <property type="molecule type" value="Genomic_DNA"/>
</dbReference>
<organism evidence="1 2">
    <name type="scientific">Pseudopedobacter saltans (strain ATCC 51119 / DSM 12145 / JCM 21818 / CCUG 39354 / LMG 10337 / NBRC 100064 / NCIMB 13643)</name>
    <name type="common">Pedobacter saltans</name>
    <dbReference type="NCBI Taxonomy" id="762903"/>
    <lineage>
        <taxon>Bacteria</taxon>
        <taxon>Pseudomonadati</taxon>
        <taxon>Bacteroidota</taxon>
        <taxon>Sphingobacteriia</taxon>
        <taxon>Sphingobacteriales</taxon>
        <taxon>Sphingobacteriaceae</taxon>
        <taxon>Pseudopedobacter</taxon>
    </lineage>
</organism>
<dbReference type="Proteomes" id="UP000000310">
    <property type="component" value="Chromosome"/>
</dbReference>
<reference evidence="1 2" key="1">
    <citation type="journal article" date="2011" name="Stand. Genomic Sci.">
        <title>Complete genome sequence of the gliding, heparinolytic Pedobacter saltans type strain (113).</title>
        <authorList>
            <person name="Liolios K."/>
            <person name="Sikorski J."/>
            <person name="Lu M."/>
            <person name="Nolan M."/>
            <person name="Lapidus A."/>
            <person name="Lucas S."/>
            <person name="Hammon N."/>
            <person name="Deshpande S."/>
            <person name="Cheng J.F."/>
            <person name="Tapia R."/>
            <person name="Han C."/>
            <person name="Goodwin L."/>
            <person name="Pitluck S."/>
            <person name="Huntemann M."/>
            <person name="Ivanova N."/>
            <person name="Pagani I."/>
            <person name="Mavromatis K."/>
            <person name="Ovchinikova G."/>
            <person name="Pati A."/>
            <person name="Chen A."/>
            <person name="Palaniappan K."/>
            <person name="Land M."/>
            <person name="Hauser L."/>
            <person name="Brambilla E.M."/>
            <person name="Kotsyurbenko O."/>
            <person name="Rohde M."/>
            <person name="Tindall B.J."/>
            <person name="Abt B."/>
            <person name="Goker M."/>
            <person name="Detter J.C."/>
            <person name="Woyke T."/>
            <person name="Bristow J."/>
            <person name="Eisen J.A."/>
            <person name="Markowitz V."/>
            <person name="Hugenholtz P."/>
            <person name="Klenk H.P."/>
            <person name="Kyrpides N.C."/>
        </authorList>
    </citation>
    <scope>NUCLEOTIDE SEQUENCE [LARGE SCALE GENOMIC DNA]</scope>
    <source>
        <strain evidence="2">ATCC 51119 / DSM 12145 / JCM 21818 / LMG 10337 / NBRC 100064 / NCIMB 13643</strain>
    </source>
</reference>
<sequence length="78" mass="9076">MLEKEFDYYLNNQSELVAKYGQTFIVIKNQEVLGSYSSEKEAYFETSKKYEPGTFLIQFCESGKGSYTQTFHSRVTFA</sequence>
<proteinExistence type="predicted"/>
<dbReference type="AlphaFoldDB" id="F0SAF2"/>
<protein>
    <recommendedName>
        <fullName evidence="3">DUF5678 domain-containing protein</fullName>
    </recommendedName>
</protein>
<dbReference type="OrthoDB" id="1453850at2"/>
<dbReference type="HOGENOM" id="CLU_197324_0_0_10"/>